<protein>
    <recommendedName>
        <fullName evidence="3">Cyanuric acid amidohydrolase</fullName>
        <shortName evidence="3">CAH</shortName>
        <ecNumber evidence="3">3.5.2.15</ecNumber>
    </recommendedName>
</protein>
<dbReference type="HAMAP" id="MF_01989">
    <property type="entry name" value="Cyc_amidohydrol"/>
    <property type="match status" value="1"/>
</dbReference>
<organism evidence="4 5">
    <name type="scientific">Zasmidium cellare</name>
    <name type="common">Wine cellar mold</name>
    <name type="synonym">Racodium cellare</name>
    <dbReference type="NCBI Taxonomy" id="395010"/>
    <lineage>
        <taxon>Eukaryota</taxon>
        <taxon>Fungi</taxon>
        <taxon>Dikarya</taxon>
        <taxon>Ascomycota</taxon>
        <taxon>Pezizomycotina</taxon>
        <taxon>Dothideomycetes</taxon>
        <taxon>Dothideomycetidae</taxon>
        <taxon>Mycosphaerellales</taxon>
        <taxon>Mycosphaerellaceae</taxon>
        <taxon>Zasmidium</taxon>
    </lineage>
</organism>
<comment type="caution">
    <text evidence="3">Lacks conserved residue(s) required for the propagation of feature annotation.</text>
</comment>
<comment type="caution">
    <text evidence="4">The sequence shown here is derived from an EMBL/GenBank/DDBJ whole genome shotgun (WGS) entry which is preliminary data.</text>
</comment>
<evidence type="ECO:0000313" key="4">
    <source>
        <dbReference type="EMBL" id="KAK4502626.1"/>
    </source>
</evidence>
<feature type="binding site" evidence="3">
    <location>
        <begin position="327"/>
        <end position="328"/>
    </location>
    <ligand>
        <name>substrate</name>
    </ligand>
</feature>
<sequence length="333" mass="35378">MPPATILKFPTSSPADTTPLTRLQEAGFKTQDILGIVGKTEGNGCVNDFSRTLSSHVWDALIPETAISIFSGGTEGVLSPHVTCILESYEPTGLNAAVTRSRVLEPWEVGTAEHAKAVTESIRETMIEENIQPGDVRLVLVKCPLLTSERIATIQGSGRKPVTLDTYESMALSRYASAIGIGAAIETFLEPQIPYLLSKGDFQTPFASCSSGAELEDCHILILSDSRYTPSPPAPLLRTFTSTLNTAIDFPSLQALLTKALTPTAPYTTATLLQVFAKAEANPSGLVGGRFRHTMLTDSDLHSTRHARAAVGGLIAGVTGDCWVYVSGGAEGT</sequence>
<comment type="function">
    <text evidence="3">Responsible for the hydrolysis of cyanuric acid, an intermediate formed during catabolism of s-triazine based compounds in herbicides such as atrazine and polymers such as melamine. Catalyzes the hydrolytic opening of the s-triazine ring of cyanuric acid (2,4,6-trihydroxy-s-triazine) to yield carbon dioxide and carboxybiuret, which spontaneously decarboxylates to biuret.</text>
</comment>
<feature type="region of interest" description="RU A" evidence="3">
    <location>
        <begin position="1"/>
        <end position="90"/>
    </location>
</feature>
<dbReference type="Gene3D" id="3.30.1330.180">
    <property type="entry name" value="Cyanuric acid hydrolase/Barbiturase, RU B"/>
    <property type="match status" value="1"/>
</dbReference>
<comment type="subunit">
    <text evidence="3">Homotetramer.</text>
</comment>
<dbReference type="InterPro" id="IPR043006">
    <property type="entry name" value="AtzD/Barbiturase_RUB"/>
</dbReference>
<dbReference type="EMBL" id="JAXOVC010000004">
    <property type="protein sequence ID" value="KAK4502626.1"/>
    <property type="molecule type" value="Genomic_DNA"/>
</dbReference>
<dbReference type="Gene3D" id="3.30.1330.160">
    <property type="entry name" value="Cyanuric acid hydrolase/Barbituras, RU C"/>
    <property type="match status" value="1"/>
</dbReference>
<feature type="binding site" evidence="3">
    <location>
        <position position="51"/>
    </location>
    <ligand>
        <name>substrate</name>
    </ligand>
</feature>
<feature type="binding site" evidence="3">
    <location>
        <position position="174"/>
    </location>
    <ligand>
        <name>substrate</name>
    </ligand>
</feature>
<proteinExistence type="inferred from homology"/>
<feature type="binding site" evidence="3">
    <location>
        <begin position="210"/>
        <end position="211"/>
    </location>
    <ligand>
        <name>substrate</name>
    </ligand>
</feature>
<dbReference type="Gene3D" id="3.30.1330.170">
    <property type="entry name" value="Cyanuric acid hydrolase/Barbiturase, RU A"/>
    <property type="match status" value="1"/>
</dbReference>
<evidence type="ECO:0000313" key="5">
    <source>
        <dbReference type="Proteomes" id="UP001305779"/>
    </source>
</evidence>
<feature type="binding site" evidence="3">
    <location>
        <position position="308"/>
    </location>
    <ligand>
        <name>substrate</name>
    </ligand>
</feature>
<dbReference type="Pfam" id="PF09663">
    <property type="entry name" value="Amido_AtzD_TrzD"/>
    <property type="match status" value="1"/>
</dbReference>
<keyword evidence="5" id="KW-1185">Reference proteome</keyword>
<name>A0ABR0ENA0_ZASCE</name>
<feature type="site" description="Important for substrate specificity" evidence="3">
    <location>
        <position position="304"/>
    </location>
</feature>
<dbReference type="EC" id="3.5.2.15" evidence="3"/>
<dbReference type="InterPro" id="IPR014086">
    <property type="entry name" value="AtzD/Barbiturase"/>
</dbReference>
<reference evidence="4 5" key="1">
    <citation type="journal article" date="2023" name="G3 (Bethesda)">
        <title>A chromosome-level genome assembly of Zasmidium syzygii isolated from banana leaves.</title>
        <authorList>
            <person name="van Westerhoven A.C."/>
            <person name="Mehrabi R."/>
            <person name="Talebi R."/>
            <person name="Steentjes M.B.F."/>
            <person name="Corcolon B."/>
            <person name="Chong P.A."/>
            <person name="Kema G.H.J."/>
            <person name="Seidl M.F."/>
        </authorList>
    </citation>
    <scope>NUCLEOTIDE SEQUENCE [LARGE SCALE GENOMIC DNA]</scope>
    <source>
        <strain evidence="4 5">P124</strain>
    </source>
</reference>
<comment type="catalytic activity">
    <reaction evidence="3">
        <text>cyanurate + H2O = 1-carboxybiuret + H(+)</text>
        <dbReference type="Rhea" id="RHEA:70363"/>
        <dbReference type="ChEBI" id="CHEBI:15377"/>
        <dbReference type="ChEBI" id="CHEBI:15378"/>
        <dbReference type="ChEBI" id="CHEBI:38028"/>
        <dbReference type="ChEBI" id="CHEBI:142864"/>
        <dbReference type="EC" id="3.5.2.15"/>
    </reaction>
</comment>
<gene>
    <name evidence="4" type="ORF">PRZ48_006052</name>
</gene>
<feature type="region of interest" description="RU C" evidence="3">
    <location>
        <begin position="237"/>
        <end position="333"/>
    </location>
</feature>
<comment type="similarity">
    <text evidence="1 3">Belongs to the cyclic amide hydrolase (CyAH) family.</text>
</comment>
<dbReference type="InterPro" id="IPR043008">
    <property type="entry name" value="AtzD/Barbiturase_RUA"/>
</dbReference>
<comment type="domain">
    <text evidence="3">The monomer structure is formed from three repeating units (RUs) that share the same structure as one another. The monomer, the active site and substrate all possess threefold rotational symmetry, to the extent that the active site possesses three potential Ser-Lys catalytic dyads. It is possible that any or all of the three active-site serines may act as nucleophile (albeit only one can do so per catalytic cycle).</text>
</comment>
<dbReference type="NCBIfam" id="TIGR02714">
    <property type="entry name" value="amido_AtzD_TrzD"/>
    <property type="match status" value="1"/>
</dbReference>
<evidence type="ECO:0000256" key="3">
    <source>
        <dbReference type="HAMAP-Rule" id="MF_01989"/>
    </source>
</evidence>
<feature type="active site" evidence="3">
    <location>
        <position position="142"/>
    </location>
</feature>
<comment type="pathway">
    <text evidence="3">Xenobiotic degradation; atrazine degradation; biuret from cyanurate: step 1/1.</text>
</comment>
<dbReference type="Proteomes" id="UP001305779">
    <property type="component" value="Unassembled WGS sequence"/>
</dbReference>
<dbReference type="InterPro" id="IPR043007">
    <property type="entry name" value="AtzD/Barbiturase_RUC"/>
</dbReference>
<evidence type="ECO:0000256" key="1">
    <source>
        <dbReference type="ARBA" id="ARBA00010947"/>
    </source>
</evidence>
<feature type="binding site" evidence="3">
    <location>
        <begin position="71"/>
        <end position="72"/>
    </location>
    <ligand>
        <name>substrate</name>
    </ligand>
</feature>
<comment type="activity regulation">
    <text evidence="3">Inhibited by barbituric acid.</text>
</comment>
<keyword evidence="2 3" id="KW-0378">Hydrolase</keyword>
<feature type="active site" description="Nucleophile" evidence="3">
    <location>
        <position position="210"/>
    </location>
</feature>
<accession>A0ABR0ENA0</accession>
<evidence type="ECO:0000256" key="2">
    <source>
        <dbReference type="ARBA" id="ARBA00022801"/>
    </source>
</evidence>